<evidence type="ECO:0000313" key="7">
    <source>
        <dbReference type="EMBL" id="GAY71875.1"/>
    </source>
</evidence>
<evidence type="ECO:0000256" key="3">
    <source>
        <dbReference type="ARBA" id="ARBA00022989"/>
    </source>
</evidence>
<comment type="subcellular location">
    <subcellularLocation>
        <location evidence="1">Membrane</location>
        <topology evidence="1">Multi-pass membrane protein</topology>
    </subcellularLocation>
</comment>
<keyword evidence="2 5" id="KW-0812">Transmembrane</keyword>
<dbReference type="InterPro" id="IPR013525">
    <property type="entry name" value="ABC2_TM"/>
</dbReference>
<dbReference type="GO" id="GO:0140359">
    <property type="term" value="F:ABC-type transporter activity"/>
    <property type="evidence" value="ECO:0007669"/>
    <property type="project" value="InterPro"/>
</dbReference>
<gene>
    <name evidence="7" type="ORF">NBRC111893_21</name>
</gene>
<dbReference type="AlphaFoldDB" id="A0A401FHN5"/>
<evidence type="ECO:0000256" key="5">
    <source>
        <dbReference type="SAM" id="Phobius"/>
    </source>
</evidence>
<dbReference type="GO" id="GO:0016020">
    <property type="term" value="C:membrane"/>
    <property type="evidence" value="ECO:0007669"/>
    <property type="project" value="UniProtKB-SubCell"/>
</dbReference>
<accession>A0A401FHN5</accession>
<dbReference type="PANTHER" id="PTHR43229">
    <property type="entry name" value="NODULATION PROTEIN J"/>
    <property type="match status" value="1"/>
</dbReference>
<dbReference type="Proteomes" id="UP000286974">
    <property type="component" value="Unassembled WGS sequence"/>
</dbReference>
<evidence type="ECO:0000313" key="8">
    <source>
        <dbReference type="Proteomes" id="UP000286974"/>
    </source>
</evidence>
<name>A0A401FHN5_9LACO</name>
<keyword evidence="8" id="KW-1185">Reference proteome</keyword>
<evidence type="ECO:0000259" key="6">
    <source>
        <dbReference type="Pfam" id="PF12698"/>
    </source>
</evidence>
<dbReference type="InterPro" id="IPR051784">
    <property type="entry name" value="Nod_factor_ABC_transporter"/>
</dbReference>
<evidence type="ECO:0000256" key="2">
    <source>
        <dbReference type="ARBA" id="ARBA00022692"/>
    </source>
</evidence>
<evidence type="ECO:0000256" key="1">
    <source>
        <dbReference type="ARBA" id="ARBA00004141"/>
    </source>
</evidence>
<proteinExistence type="predicted"/>
<feature type="domain" description="ABC-2 type transporter transmembrane" evidence="6">
    <location>
        <begin position="22"/>
        <end position="239"/>
    </location>
</feature>
<feature type="transmembrane region" description="Helical" evidence="5">
    <location>
        <begin position="99"/>
        <end position="129"/>
    </location>
</feature>
<comment type="caution">
    <text evidence="7">The sequence shown here is derived from an EMBL/GenBank/DDBJ whole genome shotgun (WGS) entry which is preliminary data.</text>
</comment>
<dbReference type="Pfam" id="PF12698">
    <property type="entry name" value="ABC2_membrane_3"/>
    <property type="match status" value="1"/>
</dbReference>
<keyword evidence="4 5" id="KW-0472">Membrane</keyword>
<dbReference type="RefSeq" id="WP_160114406.1">
    <property type="nucleotide sequence ID" value="NZ_BEXA01000001.1"/>
</dbReference>
<protein>
    <submittedName>
        <fullName evidence="7">ABC transporter, permease protein</fullName>
    </submittedName>
</protein>
<reference evidence="7 8" key="1">
    <citation type="submission" date="2017-11" db="EMBL/GenBank/DDBJ databases">
        <title>Draft Genome Sequence of Lactobacillus curieae NBRC 111893 isolated from Koso, a Japanese sugar-Vegetable Fermented Beverage.</title>
        <authorList>
            <person name="Chiou T.Y."/>
            <person name="Oshima K."/>
            <person name="Suda W."/>
            <person name="Hattori M."/>
            <person name="Takahashi T."/>
        </authorList>
    </citation>
    <scope>NUCLEOTIDE SEQUENCE [LARGE SCALE GENOMIC DNA]</scope>
    <source>
        <strain evidence="7 8">NBRC111893</strain>
    </source>
</reference>
<sequence>MKSNLQHSFSIGIGKNILDLWVIGGTLAITAITTSQSSLGQMIADREKGQLGDLIMTGIETWKLQFSYLTSAFVISWLMQIGMLILMAGYFALSDGMQITWASIPAVMLICALSSLTWTSFNLLCLAFVRRVETFGRLSSIIAAAAGFFAGVYVPISSVPDSAQWLMKLTPAPYDSALFRQILMGNAINNKFAGKLNAYQSTFKTKMGVNIRLQHTLNINETILIMLGFTILFGLVSLLVARRTQKSFITRV</sequence>
<dbReference type="PANTHER" id="PTHR43229:SF2">
    <property type="entry name" value="NODULATION PROTEIN J"/>
    <property type="match status" value="1"/>
</dbReference>
<organism evidence="7 8">
    <name type="scientific">Lentilactobacillus kosonis</name>
    <dbReference type="NCBI Taxonomy" id="2810561"/>
    <lineage>
        <taxon>Bacteria</taxon>
        <taxon>Bacillati</taxon>
        <taxon>Bacillota</taxon>
        <taxon>Bacilli</taxon>
        <taxon>Lactobacillales</taxon>
        <taxon>Lactobacillaceae</taxon>
        <taxon>Lentilactobacillus</taxon>
    </lineage>
</organism>
<evidence type="ECO:0000256" key="4">
    <source>
        <dbReference type="ARBA" id="ARBA00023136"/>
    </source>
</evidence>
<feature type="transmembrane region" description="Helical" evidence="5">
    <location>
        <begin position="66"/>
        <end position="93"/>
    </location>
</feature>
<dbReference type="OrthoDB" id="162334at2"/>
<keyword evidence="3 5" id="KW-1133">Transmembrane helix</keyword>
<feature type="transmembrane region" description="Helical" evidence="5">
    <location>
        <begin position="223"/>
        <end position="241"/>
    </location>
</feature>
<dbReference type="EMBL" id="BEXA01000001">
    <property type="protein sequence ID" value="GAY71875.1"/>
    <property type="molecule type" value="Genomic_DNA"/>
</dbReference>
<feature type="transmembrane region" description="Helical" evidence="5">
    <location>
        <begin position="141"/>
        <end position="159"/>
    </location>
</feature>